<feature type="compositionally biased region" description="Basic and acidic residues" evidence="1">
    <location>
        <begin position="634"/>
        <end position="649"/>
    </location>
</feature>
<reference evidence="2" key="1">
    <citation type="journal article" date="2020" name="Nature">
        <title>Giant virus diversity and host interactions through global metagenomics.</title>
        <authorList>
            <person name="Schulz F."/>
            <person name="Roux S."/>
            <person name="Paez-Espino D."/>
            <person name="Jungbluth S."/>
            <person name="Walsh D.A."/>
            <person name="Denef V.J."/>
            <person name="McMahon K.D."/>
            <person name="Konstantinidis K.T."/>
            <person name="Eloe-Fadrosh E.A."/>
            <person name="Kyrpides N.C."/>
            <person name="Woyke T."/>
        </authorList>
    </citation>
    <scope>NUCLEOTIDE SEQUENCE</scope>
    <source>
        <strain evidence="2">GVMAG-M-3300023174-92</strain>
    </source>
</reference>
<evidence type="ECO:0000256" key="1">
    <source>
        <dbReference type="SAM" id="MobiDB-lite"/>
    </source>
</evidence>
<organism evidence="2">
    <name type="scientific">viral metagenome</name>
    <dbReference type="NCBI Taxonomy" id="1070528"/>
    <lineage>
        <taxon>unclassified sequences</taxon>
        <taxon>metagenomes</taxon>
        <taxon>organismal metagenomes</taxon>
    </lineage>
</organism>
<protein>
    <submittedName>
        <fullName evidence="2">Uncharacterized protein</fullName>
    </submittedName>
</protein>
<proteinExistence type="predicted"/>
<accession>A0A6C0DWY4</accession>
<dbReference type="SUPFAM" id="SSF52540">
    <property type="entry name" value="P-loop containing nucleoside triphosphate hydrolases"/>
    <property type="match status" value="1"/>
</dbReference>
<dbReference type="EMBL" id="MN739692">
    <property type="protein sequence ID" value="QHT21466.1"/>
    <property type="molecule type" value="Genomic_DNA"/>
</dbReference>
<evidence type="ECO:0000313" key="2">
    <source>
        <dbReference type="EMBL" id="QHT21466.1"/>
    </source>
</evidence>
<sequence length="831" mass="95690">MDLRQTKLTRTEWDSIEVPVTESEKEILNLIMEGFENLDITKNKTMSLFLFTKIEKTPENETFLYKKYFEPIIEKTVRKYCDSPEFESIKAILQPLSTGAGGGPIKKMKSVDLLRIQNLESNIESNRKIVFEFLVLDFCHEICRYLSKEATKYAYYLYTLIQLKKASIQNINAHVTRYMNAVIAVANVRTELSKIVRHAYVFIEQNPYLLDYEDKTLFQHQKQLFSIFRQEEPVSRLVLYIAPTGTGKTLSPLGLSVKYRIIFVCVARHIGLALAKSAISMEKKIAFAFGAETASDIRLHWFSASDFTKDRRSGGIRKVNNAIGDKVEIMICDVQSYLIAMRYMLAFNPAEKIITYWDEPTITMDYESHELHDIIHTNWAENQIPNVVLSCATLPKEHEIMETLADFRGRFDNAEIHSISSYDCRKSIPIISKDGFCALPHYLYPEYGELVRCANYCAENKTLLRYFDLNEIVTFIFYLHERCLVPTHYLMDHYFADIASITMNSLKIYYLELIQNIQEDAWDSIYIYMQRIKTPKLSPAIKKATSVDSATPNTGSLPSANGILLTTADAHTLTSGPTIFLTEDAKKIGNFYIQQSQIPKALFQDLMIKIDSNQKVSEKLDELENELEALTQPDSEKKTKQKEKDDDSRSPVVREIYRKIDALRKQIRVISLDTEYIPNTIPHQQKWTGKNDENAFCPNISEDTVKDIMGLFIDNSFKLLLLLGIGVFIKDVDEKYLELMKRLANNQDLFIIIASSDFVFGTNYNFCHGFIGKDMANMTQAKTIQCLGRIGRSAIQRTYTVRFRDDDFIYQLFNSPEINMEAVNMSKLFSS</sequence>
<dbReference type="InterPro" id="IPR027417">
    <property type="entry name" value="P-loop_NTPase"/>
</dbReference>
<name>A0A6C0DWY4_9ZZZZ</name>
<feature type="region of interest" description="Disordered" evidence="1">
    <location>
        <begin position="630"/>
        <end position="650"/>
    </location>
</feature>
<dbReference type="AlphaFoldDB" id="A0A6C0DWY4"/>